<dbReference type="InterPro" id="IPR004474">
    <property type="entry name" value="LytR_CpsA_psr"/>
</dbReference>
<feature type="compositionally biased region" description="Basic residues" evidence="2">
    <location>
        <begin position="7"/>
        <end position="25"/>
    </location>
</feature>
<keyword evidence="3" id="KW-0472">Membrane</keyword>
<feature type="compositionally biased region" description="Low complexity" evidence="2">
    <location>
        <begin position="547"/>
        <end position="564"/>
    </location>
</feature>
<gene>
    <name evidence="5" type="ORF">BRM3_06970</name>
</gene>
<evidence type="ECO:0000256" key="3">
    <source>
        <dbReference type="SAM" id="Phobius"/>
    </source>
</evidence>
<dbReference type="PANTHER" id="PTHR33392">
    <property type="entry name" value="POLYISOPRENYL-TEICHOIC ACID--PEPTIDOGLYCAN TEICHOIC ACID TRANSFERASE TAGU"/>
    <property type="match status" value="1"/>
</dbReference>
<evidence type="ECO:0000256" key="2">
    <source>
        <dbReference type="SAM" id="MobiDB-lite"/>
    </source>
</evidence>
<feature type="transmembrane region" description="Helical" evidence="3">
    <location>
        <begin position="151"/>
        <end position="172"/>
    </location>
</feature>
<dbReference type="Proteomes" id="UP001164305">
    <property type="component" value="Chromosome"/>
</dbReference>
<organism evidence="5 6">
    <name type="scientific">Brachybacterium huguangmaarense</name>
    <dbReference type="NCBI Taxonomy" id="1652028"/>
    <lineage>
        <taxon>Bacteria</taxon>
        <taxon>Bacillati</taxon>
        <taxon>Actinomycetota</taxon>
        <taxon>Actinomycetes</taxon>
        <taxon>Micrococcales</taxon>
        <taxon>Dermabacteraceae</taxon>
        <taxon>Brachybacterium</taxon>
    </lineage>
</organism>
<keyword evidence="6" id="KW-1185">Reference proteome</keyword>
<dbReference type="InterPro" id="IPR050922">
    <property type="entry name" value="LytR/CpsA/Psr_CW_biosynth"/>
</dbReference>
<protein>
    <submittedName>
        <fullName evidence="5">LCP family protein</fullName>
    </submittedName>
</protein>
<dbReference type="EMBL" id="CP107020">
    <property type="protein sequence ID" value="UYG18134.1"/>
    <property type="molecule type" value="Genomic_DNA"/>
</dbReference>
<name>A0ABY6G4J9_9MICO</name>
<evidence type="ECO:0000313" key="6">
    <source>
        <dbReference type="Proteomes" id="UP001164305"/>
    </source>
</evidence>
<dbReference type="RefSeq" id="WP_263595327.1">
    <property type="nucleotide sequence ID" value="NZ_CP107020.1"/>
</dbReference>
<dbReference type="NCBIfam" id="TIGR00350">
    <property type="entry name" value="lytR_cpsA_psr"/>
    <property type="match status" value="1"/>
</dbReference>
<dbReference type="Pfam" id="PF03816">
    <property type="entry name" value="LytR_cpsA_psr"/>
    <property type="match status" value="1"/>
</dbReference>
<feature type="transmembrane region" description="Helical" evidence="3">
    <location>
        <begin position="193"/>
        <end position="212"/>
    </location>
</feature>
<dbReference type="PANTHER" id="PTHR33392:SF6">
    <property type="entry name" value="POLYISOPRENYL-TEICHOIC ACID--PEPTIDOGLYCAN TEICHOIC ACID TRANSFERASE TAGU"/>
    <property type="match status" value="1"/>
</dbReference>
<evidence type="ECO:0000259" key="4">
    <source>
        <dbReference type="Pfam" id="PF03816"/>
    </source>
</evidence>
<dbReference type="Gene3D" id="3.40.630.190">
    <property type="entry name" value="LCP protein"/>
    <property type="match status" value="1"/>
</dbReference>
<evidence type="ECO:0000313" key="5">
    <source>
        <dbReference type="EMBL" id="UYG18134.1"/>
    </source>
</evidence>
<keyword evidence="3" id="KW-0812">Transmembrane</keyword>
<feature type="domain" description="Cell envelope-related transcriptional attenuator" evidence="4">
    <location>
        <begin position="268"/>
        <end position="449"/>
    </location>
</feature>
<keyword evidence="3" id="KW-1133">Transmembrane helix</keyword>
<comment type="similarity">
    <text evidence="1">Belongs to the LytR/CpsA/Psr (LCP) family.</text>
</comment>
<feature type="region of interest" description="Disordered" evidence="2">
    <location>
        <begin position="537"/>
        <end position="598"/>
    </location>
</feature>
<evidence type="ECO:0000256" key="1">
    <source>
        <dbReference type="ARBA" id="ARBA00006068"/>
    </source>
</evidence>
<accession>A0ABY6G4J9</accession>
<feature type="transmembrane region" description="Helical" evidence="3">
    <location>
        <begin position="117"/>
        <end position="139"/>
    </location>
</feature>
<sequence>MTEHNSARRRPRVPRGRHAAAPRSRRASEDSARSARAHAFGDAAETTDVDDAWADASTAPAVEAEDGDGADEAAAAAGPRGRRRAEATPGSLPRAAGWTVLTTILPGTGLISTRMRVLGWALLAVLVLGVGGLVAWVTLGDPLPTLLHLVSSRGVVIGILVAVIVVGLVWMLQILLSNVAHNTKERLHGPRRVVSLVLALVLMAGVATPFAMGAQRVYAAQGLLGNTSVFGGTDDGRIGGGADPWASTERINVMLLGQDAGADRTGTRPDTIMVASIDTKTGRTALFSLPRNLQYVRFPKGSVEAKQFPEGFDAFGKDENLINAVWTWADDNKDLYPGDDNPGLTATTHAVEQTTGLSMDYYAMVDLQGFEDLVNAIGGVDMNVERRIPIGGGINQATGGKYPITGWIEPGYQHLDGYHALWYARSREGSDDYNRMCRQQRMVRVVSEEADPTTLALAFPKLVTATENNIQTDIPPGRIDAFVTLALRVKDAGFQSYPLTRDIDAPGEDNWGKYGHPNWDYIHQWVQDSIADSMTSTTAVSVKGEDTTAAPAPETSAPEESTAPAEEEPTTEAPPAEADDPTADATADPLQSCMPGGE</sequence>
<feature type="region of interest" description="Disordered" evidence="2">
    <location>
        <begin position="1"/>
        <end position="90"/>
    </location>
</feature>
<reference evidence="5" key="1">
    <citation type="submission" date="2022-10" db="EMBL/GenBank/DDBJ databases">
        <title>Whole-Genome Sequencing of Brachybacterium huguangmaarense BRM-3, Isolated from Betula schmidtii.</title>
        <authorList>
            <person name="Haam D."/>
        </authorList>
    </citation>
    <scope>NUCLEOTIDE SEQUENCE</scope>
    <source>
        <strain evidence="5">BRM-3</strain>
    </source>
</reference>
<proteinExistence type="inferred from homology"/>